<dbReference type="EC" id="2.6.1.83" evidence="5"/>
<accession>A0ABM9CL32</accession>
<evidence type="ECO:0000256" key="3">
    <source>
        <dbReference type="ARBA" id="ARBA00022679"/>
    </source>
</evidence>
<dbReference type="PANTHER" id="PTHR42832:SF3">
    <property type="entry name" value="L-GLUTAMINE--4-(METHYLSULFANYL)-2-OXOBUTANOATE AMINOTRANSFERASE"/>
    <property type="match status" value="1"/>
</dbReference>
<evidence type="ECO:0000313" key="5">
    <source>
        <dbReference type="EMBL" id="CAH1217490.1"/>
    </source>
</evidence>
<feature type="domain" description="Aminotransferase class I/classII large" evidence="4">
    <location>
        <begin position="46"/>
        <end position="396"/>
    </location>
</feature>
<keyword evidence="2 5" id="KW-0032">Aminotransferase</keyword>
<dbReference type="GO" id="GO:0010285">
    <property type="term" value="F:L,L-diaminopimelate aminotransferase activity"/>
    <property type="evidence" value="ECO:0007669"/>
    <property type="project" value="UniProtKB-EC"/>
</dbReference>
<proteinExistence type="predicted"/>
<dbReference type="InterPro" id="IPR050881">
    <property type="entry name" value="LL-DAP_aminotransferase"/>
</dbReference>
<dbReference type="CDD" id="cd00609">
    <property type="entry name" value="AAT_like"/>
    <property type="match status" value="1"/>
</dbReference>
<organism evidence="5 6">
    <name type="scientific">Paenibacillus auburnensis</name>
    <dbReference type="NCBI Taxonomy" id="2905649"/>
    <lineage>
        <taxon>Bacteria</taxon>
        <taxon>Bacillati</taxon>
        <taxon>Bacillota</taxon>
        <taxon>Bacilli</taxon>
        <taxon>Bacillales</taxon>
        <taxon>Paenibacillaceae</taxon>
        <taxon>Paenibacillus</taxon>
    </lineage>
</organism>
<keyword evidence="3 5" id="KW-0808">Transferase</keyword>
<dbReference type="Pfam" id="PF00155">
    <property type="entry name" value="Aminotran_1_2"/>
    <property type="match status" value="1"/>
</dbReference>
<dbReference type="Gene3D" id="3.40.640.10">
    <property type="entry name" value="Type I PLP-dependent aspartate aminotransferase-like (Major domain)"/>
    <property type="match status" value="1"/>
</dbReference>
<dbReference type="PANTHER" id="PTHR42832">
    <property type="entry name" value="AMINO ACID AMINOTRANSFERASE"/>
    <property type="match status" value="1"/>
</dbReference>
<dbReference type="InterPro" id="IPR015422">
    <property type="entry name" value="PyrdxlP-dep_Trfase_small"/>
</dbReference>
<evidence type="ECO:0000256" key="1">
    <source>
        <dbReference type="ARBA" id="ARBA00001933"/>
    </source>
</evidence>
<dbReference type="NCBIfam" id="NF005977">
    <property type="entry name" value="PRK08068.1"/>
    <property type="match status" value="1"/>
</dbReference>
<dbReference type="InterPro" id="IPR015424">
    <property type="entry name" value="PyrdxlP-dep_Trfase"/>
</dbReference>
<evidence type="ECO:0000313" key="6">
    <source>
        <dbReference type="Proteomes" id="UP000838324"/>
    </source>
</evidence>
<reference evidence="5" key="1">
    <citation type="submission" date="2022-01" db="EMBL/GenBank/DDBJ databases">
        <authorList>
            <person name="Criscuolo A."/>
        </authorList>
    </citation>
    <scope>NUCLEOTIDE SEQUENCE</scope>
    <source>
        <strain evidence="5">CIP111892</strain>
    </source>
</reference>
<dbReference type="Proteomes" id="UP000838324">
    <property type="component" value="Unassembled WGS sequence"/>
</dbReference>
<dbReference type="Gene3D" id="3.90.1150.10">
    <property type="entry name" value="Aspartate Aminotransferase, domain 1"/>
    <property type="match status" value="1"/>
</dbReference>
<sequence>MSIPQNLQRGVMYMDFKPSTVVTELPGNYFNAMKAKIALYRSKGIDVIDLASGNPDQPTPQHIINALKEAVDKPENQGYPPFYGKTGTLEAIAAFYKREYNVELDPETEVAVFNGSGIGVTGIPQSLLNPGDILLTADPAYPAYHAAAALARARVHTIPVYEREGFLPDYSTVPEEIARQVKLLMLNYPNNPTGAVATEEFFERTLAFAAAYEFPVLNDFAYGAFGFDGHKPLSLLQQPGGKEYGVETYTASKTYNMAGWRFGFAAGNASIIAALKHYHTQAYSTVFGAVQDAAVAALLGPQEVVQELGKLYERRRDVLVSRLRDIGWDVTAPKGTFFAWFKVPEGYTGESFAGRLLDEAQVAVAQGSGFGAQGSSYIRLSLVNSEEKLNEAVDRIAAAGIFKRAMSAWGQEAGTHD</sequence>
<dbReference type="InterPro" id="IPR004839">
    <property type="entry name" value="Aminotransferase_I/II_large"/>
</dbReference>
<gene>
    <name evidence="5" type="primary">dapL_3</name>
    <name evidence="5" type="ORF">PAECIP111892_04423</name>
</gene>
<dbReference type="SUPFAM" id="SSF53383">
    <property type="entry name" value="PLP-dependent transferases"/>
    <property type="match status" value="1"/>
</dbReference>
<protein>
    <submittedName>
        <fullName evidence="5">LL-diaminopimelate aminotransferase</fullName>
        <ecNumber evidence="5">2.6.1.83</ecNumber>
    </submittedName>
</protein>
<keyword evidence="6" id="KW-1185">Reference proteome</keyword>
<comment type="caution">
    <text evidence="5">The sequence shown here is derived from an EMBL/GenBank/DDBJ whole genome shotgun (WGS) entry which is preliminary data.</text>
</comment>
<dbReference type="EMBL" id="CAKMMG010000008">
    <property type="protein sequence ID" value="CAH1217490.1"/>
    <property type="molecule type" value="Genomic_DNA"/>
</dbReference>
<comment type="cofactor">
    <cofactor evidence="1">
        <name>pyridoxal 5'-phosphate</name>
        <dbReference type="ChEBI" id="CHEBI:597326"/>
    </cofactor>
</comment>
<evidence type="ECO:0000256" key="2">
    <source>
        <dbReference type="ARBA" id="ARBA00022576"/>
    </source>
</evidence>
<name>A0ABM9CL32_9BACL</name>
<dbReference type="InterPro" id="IPR015421">
    <property type="entry name" value="PyrdxlP-dep_Trfase_major"/>
</dbReference>
<evidence type="ECO:0000259" key="4">
    <source>
        <dbReference type="Pfam" id="PF00155"/>
    </source>
</evidence>